<protein>
    <recommendedName>
        <fullName evidence="5">Tudor domain-containing protein</fullName>
    </recommendedName>
</protein>
<feature type="compositionally biased region" description="Low complexity" evidence="2">
    <location>
        <begin position="47"/>
        <end position="61"/>
    </location>
</feature>
<keyword evidence="4" id="KW-1185">Reference proteome</keyword>
<feature type="coiled-coil region" evidence="1">
    <location>
        <begin position="144"/>
        <end position="174"/>
    </location>
</feature>
<sequence length="214" mass="23231">MADEELASYKLQFQQVEAALLGDPDNEELQKLKADLEEVIALQEELSSTSASGSANGSAPAAPHPVKKFEVGDRVMAPLPNGNRAVAVVDSLTAAGVAVIFISSGQKTIVDPSDLTDAPDAHKKHYVFDSGRNGISKTASNKKEWLAERERRRMRAQKKELKRKELDLAKECEKNNWLKFNNKALTKGIKGMKRVVATGSAQDGPAGESDFALQ</sequence>
<reference evidence="3 4" key="1">
    <citation type="submission" date="2014-03" db="EMBL/GenBank/DDBJ databases">
        <title>Draft genome of the hookworm Oesophagostomum dentatum.</title>
        <authorList>
            <person name="Mitreva M."/>
        </authorList>
    </citation>
    <scope>NUCLEOTIDE SEQUENCE [LARGE SCALE GENOMIC DNA]</scope>
    <source>
        <strain evidence="3 4">OD-Hann</strain>
    </source>
</reference>
<dbReference type="OrthoDB" id="79171at2759"/>
<dbReference type="EMBL" id="KN551612">
    <property type="protein sequence ID" value="KHJ92040.1"/>
    <property type="molecule type" value="Genomic_DNA"/>
</dbReference>
<dbReference type="Proteomes" id="UP000053660">
    <property type="component" value="Unassembled WGS sequence"/>
</dbReference>
<evidence type="ECO:0000256" key="1">
    <source>
        <dbReference type="SAM" id="Coils"/>
    </source>
</evidence>
<evidence type="ECO:0000313" key="4">
    <source>
        <dbReference type="Proteomes" id="UP000053660"/>
    </source>
</evidence>
<evidence type="ECO:0000256" key="2">
    <source>
        <dbReference type="SAM" id="MobiDB-lite"/>
    </source>
</evidence>
<accession>A0A0B1T9K0</accession>
<feature type="region of interest" description="Disordered" evidence="2">
    <location>
        <begin position="45"/>
        <end position="64"/>
    </location>
</feature>
<keyword evidence="1" id="KW-0175">Coiled coil</keyword>
<name>A0A0B1T9K0_OESDE</name>
<evidence type="ECO:0000313" key="3">
    <source>
        <dbReference type="EMBL" id="KHJ92040.1"/>
    </source>
</evidence>
<proteinExistence type="predicted"/>
<gene>
    <name evidence="3" type="ORF">OESDEN_08080</name>
</gene>
<evidence type="ECO:0008006" key="5">
    <source>
        <dbReference type="Google" id="ProtNLM"/>
    </source>
</evidence>
<organism evidence="3 4">
    <name type="scientific">Oesophagostomum dentatum</name>
    <name type="common">Nodular worm</name>
    <dbReference type="NCBI Taxonomy" id="61180"/>
    <lineage>
        <taxon>Eukaryota</taxon>
        <taxon>Metazoa</taxon>
        <taxon>Ecdysozoa</taxon>
        <taxon>Nematoda</taxon>
        <taxon>Chromadorea</taxon>
        <taxon>Rhabditida</taxon>
        <taxon>Rhabditina</taxon>
        <taxon>Rhabditomorpha</taxon>
        <taxon>Strongyloidea</taxon>
        <taxon>Strongylidae</taxon>
        <taxon>Oesophagostomum</taxon>
    </lineage>
</organism>
<dbReference type="AlphaFoldDB" id="A0A0B1T9K0"/>